<dbReference type="Gene3D" id="1.10.1760.20">
    <property type="match status" value="1"/>
</dbReference>
<keyword evidence="2" id="KW-1133">Transmembrane helix</keyword>
<feature type="transmembrane region" description="Helical" evidence="2">
    <location>
        <begin position="20"/>
        <end position="44"/>
    </location>
</feature>
<feature type="transmembrane region" description="Helical" evidence="2">
    <location>
        <begin position="226"/>
        <end position="253"/>
    </location>
</feature>
<dbReference type="Proteomes" id="UP000503310">
    <property type="component" value="Chromosome"/>
</dbReference>
<feature type="transmembrane region" description="Helical" evidence="2">
    <location>
        <begin position="368"/>
        <end position="389"/>
    </location>
</feature>
<evidence type="ECO:0000313" key="4">
    <source>
        <dbReference type="Proteomes" id="UP000503310"/>
    </source>
</evidence>
<sequence length="458" mass="52859">MKNQQKYTSKHIKKWSYFRLFAMIGFAFTSMIFALPIYLVWVSFFEGGKELTWHHYATLGSLITSMVVLYLFSVGLSIFTTYKLRMYLSKVESNEQYKKSFIFGYLTSPVFLLSIIYHVIYLIPTVADHAPEGDSINEKEAEADLENDDKDEKSRNSRSEIKDIKKTSEKNLPNKKSFIQRILNSHLLRLNTFEIALSGILLGIFLIVSAITHYTYLGKIGLNFEYIFYIIFAFFFRYFKGAFLAFIGDFISLMFQGTGIASWHWVYAIVPVLIVIVSSLFFDLVRINKKHALILGNIFVIASFSAIITVVFKQIAKKGGSPLKISSIFSFKTIDVTTLYILIALAILIVIGTIFVSIYSIWKNKPKLSYFAIAFIIVTIVVVIGRWLWGPYAYIQYKQFWLKDPLINLWDRYVTIMLPIIIKGLIVIPIYSIILGSLIFPMTYLYNRYIAKNKINAY</sequence>
<name>A0A6H0V5Y7_9BACT</name>
<evidence type="ECO:0000313" key="3">
    <source>
        <dbReference type="EMBL" id="QIW62447.1"/>
    </source>
</evidence>
<evidence type="ECO:0000256" key="1">
    <source>
        <dbReference type="SAM" id="MobiDB-lite"/>
    </source>
</evidence>
<feature type="compositionally biased region" description="Basic and acidic residues" evidence="1">
    <location>
        <begin position="150"/>
        <end position="160"/>
    </location>
</feature>
<accession>A0A6H0V5Y7</accession>
<evidence type="ECO:0000256" key="2">
    <source>
        <dbReference type="SAM" id="Phobius"/>
    </source>
</evidence>
<gene>
    <name evidence="3" type="ORF">GOQ20_03425</name>
</gene>
<dbReference type="RefSeq" id="WP_167845407.1">
    <property type="nucleotide sequence ID" value="NZ_CP047225.1"/>
</dbReference>
<feature type="transmembrane region" description="Helical" evidence="2">
    <location>
        <begin position="100"/>
        <end position="123"/>
    </location>
</feature>
<organism evidence="3 4">
    <name type="scientific">Mycoplasmopsis gallinacea</name>
    <dbReference type="NCBI Taxonomy" id="29556"/>
    <lineage>
        <taxon>Bacteria</taxon>
        <taxon>Bacillati</taxon>
        <taxon>Mycoplasmatota</taxon>
        <taxon>Mycoplasmoidales</taxon>
        <taxon>Metamycoplasmataceae</taxon>
        <taxon>Mycoplasmopsis</taxon>
    </lineage>
</organism>
<dbReference type="EMBL" id="CP047225">
    <property type="protein sequence ID" value="QIW62447.1"/>
    <property type="molecule type" value="Genomic_DNA"/>
</dbReference>
<feature type="transmembrane region" description="Helical" evidence="2">
    <location>
        <begin position="339"/>
        <end position="361"/>
    </location>
</feature>
<dbReference type="AlphaFoldDB" id="A0A6H0V5Y7"/>
<proteinExistence type="predicted"/>
<feature type="transmembrane region" description="Helical" evidence="2">
    <location>
        <begin position="195"/>
        <end position="214"/>
    </location>
</feature>
<feature type="transmembrane region" description="Helical" evidence="2">
    <location>
        <begin position="420"/>
        <end position="446"/>
    </location>
</feature>
<feature type="region of interest" description="Disordered" evidence="1">
    <location>
        <begin position="140"/>
        <end position="160"/>
    </location>
</feature>
<reference evidence="3 4" key="1">
    <citation type="submission" date="2019-12" db="EMBL/GenBank/DDBJ databases">
        <title>Sequencing and analysis of the whole genome of Mycoplasma gallinaceum strain Peacock20181011.</title>
        <authorList>
            <person name="Liu X."/>
            <person name="Qin Z."/>
            <person name="Xu H."/>
        </authorList>
    </citation>
    <scope>NUCLEOTIDE SEQUENCE [LARGE SCALE GENOMIC DNA]</scope>
    <source>
        <strain evidence="3 4">Peacock20181011</strain>
    </source>
</reference>
<protein>
    <submittedName>
        <fullName evidence="3">ECF transporter S component</fullName>
    </submittedName>
</protein>
<feature type="transmembrane region" description="Helical" evidence="2">
    <location>
        <begin position="56"/>
        <end position="79"/>
    </location>
</feature>
<keyword evidence="2" id="KW-0812">Transmembrane</keyword>
<keyword evidence="2" id="KW-0472">Membrane</keyword>
<feature type="transmembrane region" description="Helical" evidence="2">
    <location>
        <begin position="265"/>
        <end position="285"/>
    </location>
</feature>
<feature type="transmembrane region" description="Helical" evidence="2">
    <location>
        <begin position="292"/>
        <end position="312"/>
    </location>
</feature>